<protein>
    <submittedName>
        <fullName evidence="6">Uncharacterized protein</fullName>
    </submittedName>
</protein>
<dbReference type="InterPro" id="IPR006214">
    <property type="entry name" value="Bax_inhibitor_1-related"/>
</dbReference>
<evidence type="ECO:0000256" key="1">
    <source>
        <dbReference type="ARBA" id="ARBA00004141"/>
    </source>
</evidence>
<dbReference type="CDD" id="cd10429">
    <property type="entry name" value="GAAP_like"/>
    <property type="match status" value="1"/>
</dbReference>
<dbReference type="GO" id="GO:0016020">
    <property type="term" value="C:membrane"/>
    <property type="evidence" value="ECO:0007669"/>
    <property type="project" value="UniProtKB-SubCell"/>
</dbReference>
<evidence type="ECO:0000313" key="7">
    <source>
        <dbReference type="Proteomes" id="UP000398389"/>
    </source>
</evidence>
<keyword evidence="7" id="KW-1185">Reference proteome</keyword>
<evidence type="ECO:0000313" key="6">
    <source>
        <dbReference type="EMBL" id="VVT50253.1"/>
    </source>
</evidence>
<dbReference type="PANTHER" id="PTHR23291">
    <property type="entry name" value="BAX INHIBITOR-RELATED"/>
    <property type="match status" value="1"/>
</dbReference>
<keyword evidence="2 5" id="KW-0812">Transmembrane</keyword>
<name>A0A5E8BF55_9ASCO</name>
<dbReference type="RefSeq" id="XP_031853286.1">
    <property type="nucleotide sequence ID" value="XM_031997395.1"/>
</dbReference>
<feature type="transmembrane region" description="Helical" evidence="5">
    <location>
        <begin position="134"/>
        <end position="155"/>
    </location>
</feature>
<feature type="transmembrane region" description="Helical" evidence="5">
    <location>
        <begin position="109"/>
        <end position="127"/>
    </location>
</feature>
<sequence length="277" mass="31024">MSAPQNPPPQYSSNSVSDPLLTPQYTDAATAASGFASGLASSSARTQYDHLPDDIKYTMPISDFELDLRMSFVRRVYTILTLQLLGTTALSSIFILNPGLTVWALQNQWAFWTSFAASIVLMLLAFWKSRSYPINLVFLAGFTAAESYMVGFITSLYDTKIVVEAFFLTFVIFVGLTIFACQSKYDFSQWQGVACTVLFVMIGVGFLMMFFPYSSTAELIYSIIGALLFSLYIVIDTQLVLKKYHLEEEVPAAISLYLDIINLFLYILRILNEANDN</sequence>
<proteinExistence type="inferred from homology"/>
<dbReference type="GeneID" id="43581495"/>
<dbReference type="PANTHER" id="PTHR23291:SF50">
    <property type="entry name" value="PROTEIN LIFEGUARD 4"/>
    <property type="match status" value="1"/>
</dbReference>
<evidence type="ECO:0000256" key="5">
    <source>
        <dbReference type="RuleBase" id="RU004379"/>
    </source>
</evidence>
<dbReference type="EMBL" id="CABVLU010000002">
    <property type="protein sequence ID" value="VVT50253.1"/>
    <property type="molecule type" value="Genomic_DNA"/>
</dbReference>
<accession>A0A5E8BF55</accession>
<gene>
    <name evidence="6" type="ORF">SAPINGB_P002677</name>
</gene>
<feature type="transmembrane region" description="Helical" evidence="5">
    <location>
        <begin position="76"/>
        <end position="97"/>
    </location>
</feature>
<feature type="transmembrane region" description="Helical" evidence="5">
    <location>
        <begin position="253"/>
        <end position="271"/>
    </location>
</feature>
<dbReference type="Proteomes" id="UP000398389">
    <property type="component" value="Unassembled WGS sequence"/>
</dbReference>
<dbReference type="Pfam" id="PF01027">
    <property type="entry name" value="Bax1-I"/>
    <property type="match status" value="1"/>
</dbReference>
<comment type="subcellular location">
    <subcellularLocation>
        <location evidence="1">Membrane</location>
        <topology evidence="1">Multi-pass membrane protein</topology>
    </subcellularLocation>
</comment>
<organism evidence="6 7">
    <name type="scientific">Magnusiomyces paraingens</name>
    <dbReference type="NCBI Taxonomy" id="2606893"/>
    <lineage>
        <taxon>Eukaryota</taxon>
        <taxon>Fungi</taxon>
        <taxon>Dikarya</taxon>
        <taxon>Ascomycota</taxon>
        <taxon>Saccharomycotina</taxon>
        <taxon>Dipodascomycetes</taxon>
        <taxon>Dipodascales</taxon>
        <taxon>Dipodascaceae</taxon>
        <taxon>Magnusiomyces</taxon>
    </lineage>
</organism>
<keyword evidence="4 5" id="KW-0472">Membrane</keyword>
<dbReference type="AlphaFoldDB" id="A0A5E8BF55"/>
<feature type="transmembrane region" description="Helical" evidence="5">
    <location>
        <begin position="193"/>
        <end position="213"/>
    </location>
</feature>
<evidence type="ECO:0000256" key="3">
    <source>
        <dbReference type="ARBA" id="ARBA00022989"/>
    </source>
</evidence>
<dbReference type="OrthoDB" id="7933078at2759"/>
<evidence type="ECO:0000256" key="2">
    <source>
        <dbReference type="ARBA" id="ARBA00022692"/>
    </source>
</evidence>
<evidence type="ECO:0000256" key="4">
    <source>
        <dbReference type="ARBA" id="ARBA00023136"/>
    </source>
</evidence>
<feature type="transmembrane region" description="Helical" evidence="5">
    <location>
        <begin position="161"/>
        <end position="181"/>
    </location>
</feature>
<reference evidence="6 7" key="1">
    <citation type="submission" date="2019-09" db="EMBL/GenBank/DDBJ databases">
        <authorList>
            <person name="Brejova B."/>
        </authorList>
    </citation>
    <scope>NUCLEOTIDE SEQUENCE [LARGE SCALE GENOMIC DNA]</scope>
</reference>
<comment type="similarity">
    <text evidence="5">Belongs to the BI1 family.</text>
</comment>
<keyword evidence="3 5" id="KW-1133">Transmembrane helix</keyword>
<feature type="transmembrane region" description="Helical" evidence="5">
    <location>
        <begin position="219"/>
        <end position="241"/>
    </location>
</feature>